<comment type="caution">
    <text evidence="2">The sequence shown here is derived from an EMBL/GenBank/DDBJ whole genome shotgun (WGS) entry which is preliminary data.</text>
</comment>
<keyword evidence="3" id="KW-1185">Reference proteome</keyword>
<dbReference type="Proteomes" id="UP001430953">
    <property type="component" value="Unassembled WGS sequence"/>
</dbReference>
<sequence length="253" mass="28301">MFISHERRVSFSFSFLYITREWIYQPWTITRASSRDQRAARRRLMAPRSSARRSAIAIAGFMLSACARYLFRDTARYDTQKDPPRRCAAPKSESGRADPLSGSRVARAGKRQVEIDVYLTTNDNDGARSPLNLIIFEREGTNPSSLHGLALESVPRISRFAGSANGSATSRKGGRRVSRVRRERHGGIFRRDFYTTLTTRARIARARALCMSNAIIERVSRLVPAGPVPSRPVSSRLAGSQGSPIKHERKPAP</sequence>
<dbReference type="EMBL" id="JADYXP020000004">
    <property type="protein sequence ID" value="KAL0126519.1"/>
    <property type="molecule type" value="Genomic_DNA"/>
</dbReference>
<reference evidence="2 3" key="1">
    <citation type="submission" date="2023-03" db="EMBL/GenBank/DDBJ databases">
        <title>High recombination rates correlate with genetic variation in Cardiocondyla obscurior ants.</title>
        <authorList>
            <person name="Errbii M."/>
        </authorList>
    </citation>
    <scope>NUCLEOTIDE SEQUENCE [LARGE SCALE GENOMIC DNA]</scope>
    <source>
        <strain evidence="2">Alpha-2009</strain>
        <tissue evidence="2">Whole body</tissue>
    </source>
</reference>
<feature type="region of interest" description="Disordered" evidence="1">
    <location>
        <begin position="225"/>
        <end position="253"/>
    </location>
</feature>
<proteinExistence type="predicted"/>
<organism evidence="2 3">
    <name type="scientific">Cardiocondyla obscurior</name>
    <dbReference type="NCBI Taxonomy" id="286306"/>
    <lineage>
        <taxon>Eukaryota</taxon>
        <taxon>Metazoa</taxon>
        <taxon>Ecdysozoa</taxon>
        <taxon>Arthropoda</taxon>
        <taxon>Hexapoda</taxon>
        <taxon>Insecta</taxon>
        <taxon>Pterygota</taxon>
        <taxon>Neoptera</taxon>
        <taxon>Endopterygota</taxon>
        <taxon>Hymenoptera</taxon>
        <taxon>Apocrita</taxon>
        <taxon>Aculeata</taxon>
        <taxon>Formicoidea</taxon>
        <taxon>Formicidae</taxon>
        <taxon>Myrmicinae</taxon>
        <taxon>Cardiocondyla</taxon>
    </lineage>
</organism>
<accession>A0AAW2GE86</accession>
<name>A0AAW2GE86_9HYME</name>
<gene>
    <name evidence="2" type="ORF">PUN28_005114</name>
</gene>
<feature type="region of interest" description="Disordered" evidence="1">
    <location>
        <begin position="80"/>
        <end position="107"/>
    </location>
</feature>
<evidence type="ECO:0000256" key="1">
    <source>
        <dbReference type="SAM" id="MobiDB-lite"/>
    </source>
</evidence>
<evidence type="ECO:0000313" key="2">
    <source>
        <dbReference type="EMBL" id="KAL0126519.1"/>
    </source>
</evidence>
<dbReference type="AlphaFoldDB" id="A0AAW2GE86"/>
<protein>
    <submittedName>
        <fullName evidence="2">Uncharacterized protein</fullName>
    </submittedName>
</protein>
<evidence type="ECO:0000313" key="3">
    <source>
        <dbReference type="Proteomes" id="UP001430953"/>
    </source>
</evidence>